<feature type="transmembrane region" description="Helical" evidence="1">
    <location>
        <begin position="93"/>
        <end position="116"/>
    </location>
</feature>
<dbReference type="RefSeq" id="WP_345885392.1">
    <property type="nucleotide sequence ID" value="NZ_JBDFRB010000008.1"/>
</dbReference>
<gene>
    <name evidence="2" type="ORF">ABCQ75_10885</name>
</gene>
<keyword evidence="1" id="KW-1133">Transmembrane helix</keyword>
<dbReference type="Pfam" id="PF14325">
    <property type="entry name" value="DUF4383"/>
    <property type="match status" value="1"/>
</dbReference>
<organism evidence="2 3">
    <name type="scientific">Sinomonas halotolerans</name>
    <dbReference type="NCBI Taxonomy" id="1644133"/>
    <lineage>
        <taxon>Bacteria</taxon>
        <taxon>Bacillati</taxon>
        <taxon>Actinomycetota</taxon>
        <taxon>Actinomycetes</taxon>
        <taxon>Micrococcales</taxon>
        <taxon>Micrococcaceae</taxon>
        <taxon>Sinomonas</taxon>
    </lineage>
</organism>
<name>A0ABU9X3Q0_9MICC</name>
<keyword evidence="3" id="KW-1185">Reference proteome</keyword>
<evidence type="ECO:0000313" key="3">
    <source>
        <dbReference type="Proteomes" id="UP001422074"/>
    </source>
</evidence>
<protein>
    <submittedName>
        <fullName evidence="2">DUF4383 domain-containing protein</fullName>
    </submittedName>
</protein>
<feature type="transmembrane region" description="Helical" evidence="1">
    <location>
        <begin position="128"/>
        <end position="145"/>
    </location>
</feature>
<keyword evidence="1" id="KW-0472">Membrane</keyword>
<proteinExistence type="predicted"/>
<dbReference type="EMBL" id="JBDFRB010000008">
    <property type="protein sequence ID" value="MEN2745040.1"/>
    <property type="molecule type" value="Genomic_DNA"/>
</dbReference>
<evidence type="ECO:0000313" key="2">
    <source>
        <dbReference type="EMBL" id="MEN2745040.1"/>
    </source>
</evidence>
<feature type="transmembrane region" description="Helical" evidence="1">
    <location>
        <begin position="21"/>
        <end position="45"/>
    </location>
</feature>
<evidence type="ECO:0000256" key="1">
    <source>
        <dbReference type="SAM" id="Phobius"/>
    </source>
</evidence>
<keyword evidence="1" id="KW-0812">Transmembrane</keyword>
<comment type="caution">
    <text evidence="2">The sequence shown here is derived from an EMBL/GenBank/DDBJ whole genome shotgun (WGS) entry which is preliminary data.</text>
</comment>
<dbReference type="Proteomes" id="UP001422074">
    <property type="component" value="Unassembled WGS sequence"/>
</dbReference>
<feature type="transmembrane region" description="Helical" evidence="1">
    <location>
        <begin position="57"/>
        <end position="81"/>
    </location>
</feature>
<reference evidence="2 3" key="1">
    <citation type="submission" date="2024-05" db="EMBL/GenBank/DDBJ databases">
        <title>Sinomonas sp. nov., isolated from a waste landfill.</title>
        <authorList>
            <person name="Zhao Y."/>
        </authorList>
    </citation>
    <scope>NUCLEOTIDE SEQUENCE [LARGE SCALE GENOMIC DNA]</scope>
    <source>
        <strain evidence="2 3">CCTCC AB2014300</strain>
    </source>
</reference>
<accession>A0ABU9X3Q0</accession>
<sequence length="152" mass="15833">MTTAASHAHGVHFGRRDVQNVAMGAGAITLLVGALGFVPGITAAYGDLAFIGPDSHAMFLGVFQVSMLLNIVHLIVGAVGLTMARTYSGARSFLLWSGVLYVALGIYGFAVGTASAANVFALNLADNWAFAALGLVMMACSWLFTRHAPDET</sequence>